<dbReference type="GO" id="GO:0004672">
    <property type="term" value="F:protein kinase activity"/>
    <property type="evidence" value="ECO:0007669"/>
    <property type="project" value="InterPro"/>
</dbReference>
<evidence type="ECO:0000313" key="3">
    <source>
        <dbReference type="WBParaSite" id="L893_g24486.t1"/>
    </source>
</evidence>
<evidence type="ECO:0000259" key="1">
    <source>
        <dbReference type="PROSITE" id="PS50011"/>
    </source>
</evidence>
<dbReference type="Gene3D" id="1.10.510.10">
    <property type="entry name" value="Transferase(Phosphotransferase) domain 1"/>
    <property type="match status" value="1"/>
</dbReference>
<dbReference type="InterPro" id="IPR000719">
    <property type="entry name" value="Prot_kinase_dom"/>
</dbReference>
<dbReference type="Proteomes" id="UP000095287">
    <property type="component" value="Unplaced"/>
</dbReference>
<feature type="domain" description="Protein kinase" evidence="1">
    <location>
        <begin position="1"/>
        <end position="41"/>
    </location>
</feature>
<proteinExistence type="predicted"/>
<evidence type="ECO:0000313" key="2">
    <source>
        <dbReference type="Proteomes" id="UP000095287"/>
    </source>
</evidence>
<dbReference type="WBParaSite" id="L893_g24486.t1">
    <property type="protein sequence ID" value="L893_g24486.t1"/>
    <property type="gene ID" value="L893_g24486"/>
</dbReference>
<accession>A0A1I7ZAM2</accession>
<dbReference type="InterPro" id="IPR011009">
    <property type="entry name" value="Kinase-like_dom_sf"/>
</dbReference>
<keyword evidence="2" id="KW-1185">Reference proteome</keyword>
<protein>
    <submittedName>
        <fullName evidence="3">Protein kinase domain-containing protein</fullName>
    </submittedName>
</protein>
<dbReference type="PROSITE" id="PS50011">
    <property type="entry name" value="PROTEIN_KINASE_DOM"/>
    <property type="match status" value="1"/>
</dbReference>
<name>A0A1I7ZAM2_9BILA</name>
<organism evidence="2 3">
    <name type="scientific">Steinernema glaseri</name>
    <dbReference type="NCBI Taxonomy" id="37863"/>
    <lineage>
        <taxon>Eukaryota</taxon>
        <taxon>Metazoa</taxon>
        <taxon>Ecdysozoa</taxon>
        <taxon>Nematoda</taxon>
        <taxon>Chromadorea</taxon>
        <taxon>Rhabditida</taxon>
        <taxon>Tylenchina</taxon>
        <taxon>Panagrolaimomorpha</taxon>
        <taxon>Strongyloidoidea</taxon>
        <taxon>Steinernematidae</taxon>
        <taxon>Steinernema</taxon>
    </lineage>
</organism>
<dbReference type="GO" id="GO:0005524">
    <property type="term" value="F:ATP binding"/>
    <property type="evidence" value="ECO:0007669"/>
    <property type="project" value="InterPro"/>
</dbReference>
<reference evidence="3" key="1">
    <citation type="submission" date="2016-11" db="UniProtKB">
        <authorList>
            <consortium name="WormBaseParasite"/>
        </authorList>
    </citation>
    <scope>IDENTIFICATION</scope>
</reference>
<dbReference type="AlphaFoldDB" id="A0A1I7ZAM2"/>
<dbReference type="SUPFAM" id="SSF56112">
    <property type="entry name" value="Protein kinase-like (PK-like)"/>
    <property type="match status" value="1"/>
</dbReference>
<sequence length="41" mass="4519">MMSIDQVKITDFGLARICEGIDPLFANDAGTASYLPPEVYR</sequence>